<keyword evidence="3" id="KW-0479">Metal-binding</keyword>
<dbReference type="GO" id="GO:0005783">
    <property type="term" value="C:endoplasmic reticulum"/>
    <property type="evidence" value="ECO:0007669"/>
    <property type="project" value="UniProtKB-SubCell"/>
</dbReference>
<comment type="subcellular location">
    <subcellularLocation>
        <location evidence="1">Endoplasmic reticulum</location>
    </subcellularLocation>
</comment>
<dbReference type="HOGENOM" id="CLU_042860_1_2_1"/>
<evidence type="ECO:0000256" key="6">
    <source>
        <dbReference type="ARBA" id="ARBA00038357"/>
    </source>
</evidence>
<dbReference type="EMBL" id="GG692395">
    <property type="protein sequence ID" value="EER35631.1"/>
    <property type="molecule type" value="Genomic_DNA"/>
</dbReference>
<dbReference type="STRING" id="294747.C5M2T1"/>
<dbReference type="PANTHER" id="PTHR10281">
    <property type="entry name" value="MEMBRANE-ASSOCIATED PROGESTERONE RECEPTOR COMPONENT-RELATED"/>
    <property type="match status" value="1"/>
</dbReference>
<name>C5M2T1_CANTT</name>
<dbReference type="Gene3D" id="3.10.120.10">
    <property type="entry name" value="Cytochrome b5-like heme/steroid binding domain"/>
    <property type="match status" value="1"/>
</dbReference>
<evidence type="ECO:0000313" key="9">
    <source>
        <dbReference type="EMBL" id="EER35631.1"/>
    </source>
</evidence>
<dbReference type="SUPFAM" id="SSF55856">
    <property type="entry name" value="Cytochrome b5-like heme/steroid binding domain"/>
    <property type="match status" value="1"/>
</dbReference>
<dbReference type="eggNOG" id="KOG1110">
    <property type="taxonomic scope" value="Eukaryota"/>
</dbReference>
<dbReference type="InterPro" id="IPR050577">
    <property type="entry name" value="MAPR/NEUFC/NENF-like"/>
</dbReference>
<keyword evidence="2" id="KW-0349">Heme</keyword>
<gene>
    <name evidence="9" type="ORF">CTRG_00370</name>
</gene>
<dbReference type="GeneID" id="8302167"/>
<accession>C5M2T1</accession>
<dbReference type="RefSeq" id="XP_002545589.1">
    <property type="nucleotide sequence ID" value="XM_002545543.1"/>
</dbReference>
<evidence type="ECO:0000256" key="2">
    <source>
        <dbReference type="ARBA" id="ARBA00022617"/>
    </source>
</evidence>
<dbReference type="Pfam" id="PF00173">
    <property type="entry name" value="Cyt-b5"/>
    <property type="match status" value="1"/>
</dbReference>
<keyword evidence="4" id="KW-0256">Endoplasmic reticulum</keyword>
<feature type="chain" id="PRO_5002952646" description="Cytochrome b5 heme-binding domain-containing protein" evidence="7">
    <location>
        <begin position="21"/>
        <end position="161"/>
    </location>
</feature>
<dbReference type="VEuPathDB" id="FungiDB:CTRG_00370"/>
<dbReference type="GO" id="GO:0046872">
    <property type="term" value="F:metal ion binding"/>
    <property type="evidence" value="ECO:0007669"/>
    <property type="project" value="UniProtKB-KW"/>
</dbReference>
<reference evidence="9 10" key="1">
    <citation type="journal article" date="2009" name="Nature">
        <title>Evolution of pathogenicity and sexual reproduction in eight Candida genomes.</title>
        <authorList>
            <person name="Butler G."/>
            <person name="Rasmussen M.D."/>
            <person name="Lin M.F."/>
            <person name="Santos M.A."/>
            <person name="Sakthikumar S."/>
            <person name="Munro C.A."/>
            <person name="Rheinbay E."/>
            <person name="Grabherr M."/>
            <person name="Forche A."/>
            <person name="Reedy J.L."/>
            <person name="Agrafioti I."/>
            <person name="Arnaud M.B."/>
            <person name="Bates S."/>
            <person name="Brown A.J."/>
            <person name="Brunke S."/>
            <person name="Costanzo M.C."/>
            <person name="Fitzpatrick D.A."/>
            <person name="de Groot P.W."/>
            <person name="Harris D."/>
            <person name="Hoyer L.L."/>
            <person name="Hube B."/>
            <person name="Klis F.M."/>
            <person name="Kodira C."/>
            <person name="Lennard N."/>
            <person name="Logue M.E."/>
            <person name="Martin R."/>
            <person name="Neiman A.M."/>
            <person name="Nikolaou E."/>
            <person name="Quail M.A."/>
            <person name="Quinn J."/>
            <person name="Santos M.C."/>
            <person name="Schmitzberger F.F."/>
            <person name="Sherlock G."/>
            <person name="Shah P."/>
            <person name="Silverstein K.A."/>
            <person name="Skrzypek M.S."/>
            <person name="Soll D."/>
            <person name="Staggs R."/>
            <person name="Stansfield I."/>
            <person name="Stumpf M.P."/>
            <person name="Sudbery P.E."/>
            <person name="Srikantha T."/>
            <person name="Zeng Q."/>
            <person name="Berman J."/>
            <person name="Berriman M."/>
            <person name="Heitman J."/>
            <person name="Gow N.A."/>
            <person name="Lorenz M.C."/>
            <person name="Birren B.W."/>
            <person name="Kellis M."/>
            <person name="Cuomo C.A."/>
        </authorList>
    </citation>
    <scope>NUCLEOTIDE SEQUENCE [LARGE SCALE GENOMIC DNA]</scope>
    <source>
        <strain evidence="10">ATCC MYA-3404 / T1</strain>
    </source>
</reference>
<protein>
    <recommendedName>
        <fullName evidence="8">Cytochrome b5 heme-binding domain-containing protein</fullName>
    </recommendedName>
</protein>
<proteinExistence type="inferred from homology"/>
<evidence type="ECO:0000256" key="3">
    <source>
        <dbReference type="ARBA" id="ARBA00022723"/>
    </source>
</evidence>
<dbReference type="SMART" id="SM01117">
    <property type="entry name" value="Cyt-b5"/>
    <property type="match status" value="1"/>
</dbReference>
<evidence type="ECO:0000256" key="7">
    <source>
        <dbReference type="SAM" id="SignalP"/>
    </source>
</evidence>
<organism evidence="9 10">
    <name type="scientific">Candida tropicalis (strain ATCC MYA-3404 / T1)</name>
    <name type="common">Yeast</name>
    <dbReference type="NCBI Taxonomy" id="294747"/>
    <lineage>
        <taxon>Eukaryota</taxon>
        <taxon>Fungi</taxon>
        <taxon>Dikarya</taxon>
        <taxon>Ascomycota</taxon>
        <taxon>Saccharomycotina</taxon>
        <taxon>Pichiomycetes</taxon>
        <taxon>Debaryomycetaceae</taxon>
        <taxon>Candida/Lodderomyces clade</taxon>
        <taxon>Candida</taxon>
    </lineage>
</organism>
<dbReference type="GO" id="GO:0016020">
    <property type="term" value="C:membrane"/>
    <property type="evidence" value="ECO:0007669"/>
    <property type="project" value="TreeGrafter"/>
</dbReference>
<dbReference type="InterPro" id="IPR036400">
    <property type="entry name" value="Cyt_B5-like_heme/steroid_sf"/>
</dbReference>
<evidence type="ECO:0000256" key="1">
    <source>
        <dbReference type="ARBA" id="ARBA00004240"/>
    </source>
</evidence>
<dbReference type="FunFam" id="3.10.120.10:FF:000003">
    <property type="entry name" value="membrane-associated progesterone receptor component 1"/>
    <property type="match status" value="1"/>
</dbReference>
<dbReference type="PANTHER" id="PTHR10281:SF72">
    <property type="entry name" value="NEUDESIN"/>
    <property type="match status" value="1"/>
</dbReference>
<keyword evidence="7" id="KW-0732">Signal</keyword>
<feature type="signal peptide" evidence="7">
    <location>
        <begin position="1"/>
        <end position="20"/>
    </location>
</feature>
<dbReference type="InterPro" id="IPR001199">
    <property type="entry name" value="Cyt_B5-like_heme/steroid-bd"/>
</dbReference>
<feature type="domain" description="Cytochrome b5 heme-binding" evidence="8">
    <location>
        <begin position="45"/>
        <end position="146"/>
    </location>
</feature>
<evidence type="ECO:0000256" key="4">
    <source>
        <dbReference type="ARBA" id="ARBA00022824"/>
    </source>
</evidence>
<evidence type="ECO:0000259" key="8">
    <source>
        <dbReference type="SMART" id="SM01117"/>
    </source>
</evidence>
<dbReference type="OrthoDB" id="547796at2759"/>
<evidence type="ECO:0000256" key="5">
    <source>
        <dbReference type="ARBA" id="ARBA00023004"/>
    </source>
</evidence>
<dbReference type="GO" id="GO:0020037">
    <property type="term" value="F:heme binding"/>
    <property type="evidence" value="ECO:0007669"/>
    <property type="project" value="UniProtKB-ARBA"/>
</dbReference>
<sequence>MLTTIIIILVIVLLAKNIFSEFISNDNNPLDSSTDQVSTVVEGKFTPKSLAKYNGRDSPKIFIAVKNRVFDVTQGGAFYGPGGPYENFAGRDASRGLAKNSFDPEVLTDIDKPIDDLKDLSKLEIESLDGWEEHFENRYKIVGTLHENGSIKEDDESTSQD</sequence>
<dbReference type="KEGG" id="ctp:CTRG_00370"/>
<dbReference type="Proteomes" id="UP000002037">
    <property type="component" value="Unassembled WGS sequence"/>
</dbReference>
<comment type="similarity">
    <text evidence="6">Belongs to the cytochrome b5 family. MAPR subfamily.</text>
</comment>
<evidence type="ECO:0000313" key="10">
    <source>
        <dbReference type="Proteomes" id="UP000002037"/>
    </source>
</evidence>
<dbReference type="AlphaFoldDB" id="C5M2T1"/>
<keyword evidence="10" id="KW-1185">Reference proteome</keyword>
<keyword evidence="5" id="KW-0408">Iron</keyword>